<dbReference type="InterPro" id="IPR006119">
    <property type="entry name" value="Resolv_N"/>
</dbReference>
<feature type="domain" description="HTH cro/C1-type" evidence="7">
    <location>
        <begin position="156"/>
        <end position="186"/>
    </location>
</feature>
<evidence type="ECO:0000259" key="8">
    <source>
        <dbReference type="PROSITE" id="PS51736"/>
    </source>
</evidence>
<dbReference type="SUPFAM" id="SSF46689">
    <property type="entry name" value="Homeodomain-like"/>
    <property type="match status" value="1"/>
</dbReference>
<dbReference type="EMBL" id="KX443393">
    <property type="protein sequence ID" value="ARX59246.1"/>
    <property type="molecule type" value="Genomic_DNA"/>
</dbReference>
<geneLocation type="plasmid" evidence="14">
    <name>pVAPA2282</name>
</geneLocation>
<dbReference type="Gene3D" id="1.10.10.60">
    <property type="entry name" value="Homeodomain-like"/>
    <property type="match status" value="1"/>
</dbReference>
<dbReference type="GO" id="GO:0015074">
    <property type="term" value="P:DNA integration"/>
    <property type="evidence" value="ECO:0007669"/>
    <property type="project" value="UniProtKB-KW"/>
</dbReference>
<reference evidence="17" key="1">
    <citation type="journal article" date="2017" name="Genome Biol. Evol.">
        <title>Comparative Genomics of Rhodococcus equi Virulence Plasmids Indicates Host-Driven Evolution of the vap Pathogenicity Island.</title>
        <authorList>
            <person name="MacArthur I."/>
            <person name="Anastasi E."/>
            <person name="Alvarez S."/>
            <person name="Scortti M."/>
            <person name="Vazquez-Boland J.A."/>
        </authorList>
    </citation>
    <scope>NUCLEOTIDE SEQUENCE</scope>
    <source>
        <strain evidence="15">PAM1271</strain>
        <strain evidence="11">PAM1340</strain>
        <strain evidence="9">PAM1357</strain>
        <strain evidence="10">PAM1422</strain>
        <strain evidence="12">PAM1637</strain>
        <strain evidence="13">PAM1643</strain>
        <strain evidence="18">PAM2279</strain>
        <strain evidence="14">PAM2282</strain>
        <strain evidence="16">PAM2285</strain>
        <strain evidence="17">PAM2288</strain>
        <plasmid evidence="15">pVAPA1271</plasmid>
        <plasmid evidence="11">pVAPA1340</plasmid>
        <plasmid evidence="9">pVAPA1357</plasmid>
        <plasmid evidence="10">pVAPA1422</plasmid>
        <plasmid evidence="12">pVAPA1637</plasmid>
        <plasmid evidence="13">pVAPA1643</plasmid>
        <plasmid evidence="18">pVAPA2279</plasmid>
        <plasmid evidence="14">pVAPA2282</plasmid>
        <plasmid evidence="16">pVAPA2285</plasmid>
        <plasmid evidence="17">pVAPA2288</plasmid>
    </source>
</reference>
<keyword evidence="4" id="KW-0233">DNA recombination</keyword>
<dbReference type="PROSITE" id="PS50943">
    <property type="entry name" value="HTH_CROC1"/>
    <property type="match status" value="1"/>
</dbReference>
<dbReference type="InterPro" id="IPR009057">
    <property type="entry name" value="Homeodomain-like_sf"/>
</dbReference>
<dbReference type="EMBL" id="KX443402">
    <property type="protein sequence ID" value="ARX60186.1"/>
    <property type="molecule type" value="Genomic_DNA"/>
</dbReference>
<dbReference type="EMBL" id="KX443390">
    <property type="protein sequence ID" value="ARX59144.1"/>
    <property type="molecule type" value="Genomic_DNA"/>
</dbReference>
<geneLocation type="plasmid" evidence="10">
    <name>pVAPA1422</name>
</geneLocation>
<evidence type="ECO:0000313" key="12">
    <source>
        <dbReference type="EMBL" id="ARX59246.1"/>
    </source>
</evidence>
<dbReference type="CDD" id="cd03768">
    <property type="entry name" value="SR_ResInv"/>
    <property type="match status" value="1"/>
</dbReference>
<evidence type="ECO:0000313" key="13">
    <source>
        <dbReference type="EMBL" id="ARX59302.1"/>
    </source>
</evidence>
<evidence type="ECO:0000256" key="1">
    <source>
        <dbReference type="ARBA" id="ARBA00009913"/>
    </source>
</evidence>
<geneLocation type="plasmid" evidence="12">
    <name>pVAPA1637</name>
</geneLocation>
<dbReference type="CDD" id="cd00569">
    <property type="entry name" value="HTH_Hin_like"/>
    <property type="match status" value="1"/>
</dbReference>
<dbReference type="EMBL" id="KX443394">
    <property type="protein sequence ID" value="ARX59302.1"/>
    <property type="molecule type" value="Genomic_DNA"/>
</dbReference>
<sequence length="198" mass="21745">MEQSCRVSELLGYARVSTAEQTLDLQSDALSVAGCSRIWTDVASGATTSRPELDSLFSHLREGDTLVVWRLDRLGRNLPHLLQTITDLEEKGVGFRSLTESIDTTTAGGKLIFNIFGALASFERDLIRERTAAGLAAARARGKVGGRPRKMTDSRIRQARKMREGGMSQTEIAEVLGVGRTTLYQYLGPQKSRRSGDQ</sequence>
<organism evidence="17">
    <name type="scientific">Rhodococcus hoagii</name>
    <name type="common">Corynebacterium equii</name>
    <dbReference type="NCBI Taxonomy" id="43767"/>
    <lineage>
        <taxon>Bacteria</taxon>
        <taxon>Bacillati</taxon>
        <taxon>Actinomycetota</taxon>
        <taxon>Actinomycetes</taxon>
        <taxon>Mycobacteriales</taxon>
        <taxon>Nocardiaceae</taxon>
        <taxon>Prescottella</taxon>
    </lineage>
</organism>
<feature type="active site" description="O-(5'-phospho-DNA)-serine intermediate" evidence="5 6">
    <location>
        <position position="17"/>
    </location>
</feature>
<dbReference type="PROSITE" id="PS00397">
    <property type="entry name" value="RECOMBINASES_1"/>
    <property type="match status" value="1"/>
</dbReference>
<comment type="similarity">
    <text evidence="1">Belongs to the site-specific recombinase resolvase family.</text>
</comment>
<keyword evidence="2" id="KW-0229">DNA integration</keyword>
<dbReference type="PANTHER" id="PTHR30461">
    <property type="entry name" value="DNA-INVERTASE FROM LAMBDOID PROPHAGE"/>
    <property type="match status" value="1"/>
</dbReference>
<protein>
    <submittedName>
        <fullName evidence="17">InvA putative invertase/resolvase</fullName>
    </submittedName>
</protein>
<dbReference type="InterPro" id="IPR006118">
    <property type="entry name" value="Recombinase_CS"/>
</dbReference>
<evidence type="ECO:0000313" key="16">
    <source>
        <dbReference type="EMBL" id="ARX60186.1"/>
    </source>
</evidence>
<dbReference type="PROSITE" id="PS51736">
    <property type="entry name" value="RECOMBINASES_3"/>
    <property type="match status" value="1"/>
</dbReference>
<accession>A0A1Z1UXQ8</accession>
<evidence type="ECO:0000256" key="6">
    <source>
        <dbReference type="PROSITE-ProRule" id="PRU10137"/>
    </source>
</evidence>
<evidence type="ECO:0000256" key="3">
    <source>
        <dbReference type="ARBA" id="ARBA00023125"/>
    </source>
</evidence>
<evidence type="ECO:0000259" key="7">
    <source>
        <dbReference type="PROSITE" id="PS50943"/>
    </source>
</evidence>
<geneLocation type="plasmid" evidence="15">
    <name>pVAPA1271</name>
</geneLocation>
<dbReference type="GO" id="GO:0003677">
    <property type="term" value="F:DNA binding"/>
    <property type="evidence" value="ECO:0007669"/>
    <property type="project" value="UniProtKB-KW"/>
</dbReference>
<dbReference type="EMBL" id="KX443403">
    <property type="protein sequence ID" value="ARX60282.1"/>
    <property type="molecule type" value="Genomic_DNA"/>
</dbReference>
<evidence type="ECO:0000256" key="4">
    <source>
        <dbReference type="ARBA" id="ARBA00023172"/>
    </source>
</evidence>
<geneLocation type="plasmid" evidence="9">
    <name>pVAPA1357</name>
</geneLocation>
<dbReference type="PANTHER" id="PTHR30461:SF2">
    <property type="entry name" value="SERINE RECOMBINASE PINE-RELATED"/>
    <property type="match status" value="1"/>
</dbReference>
<dbReference type="InterPro" id="IPR006120">
    <property type="entry name" value="Resolvase_HTH_dom"/>
</dbReference>
<dbReference type="AlphaFoldDB" id="A0A1Z1UXQ8"/>
<evidence type="ECO:0000313" key="11">
    <source>
        <dbReference type="EMBL" id="ARX59151.1"/>
    </source>
</evidence>
<evidence type="ECO:0000313" key="9">
    <source>
        <dbReference type="EMBL" id="ARX59019.1"/>
    </source>
</evidence>
<dbReference type="Pfam" id="PF02796">
    <property type="entry name" value="HTH_7"/>
    <property type="match status" value="1"/>
</dbReference>
<evidence type="ECO:0000313" key="10">
    <source>
        <dbReference type="EMBL" id="ARX59144.1"/>
    </source>
</evidence>
<geneLocation type="plasmid" evidence="16">
    <name>pVAPA2285</name>
</geneLocation>
<evidence type="ECO:0000256" key="2">
    <source>
        <dbReference type="ARBA" id="ARBA00022908"/>
    </source>
</evidence>
<dbReference type="GO" id="GO:0000150">
    <property type="term" value="F:DNA strand exchange activity"/>
    <property type="evidence" value="ECO:0007669"/>
    <property type="project" value="InterPro"/>
</dbReference>
<evidence type="ECO:0000313" key="14">
    <source>
        <dbReference type="EMBL" id="ARX59397.1"/>
    </source>
</evidence>
<geneLocation type="plasmid" evidence="13">
    <name>pVAPA1643</name>
</geneLocation>
<geneLocation type="plasmid" evidence="18">
    <name>pVAPA2279</name>
</geneLocation>
<dbReference type="InterPro" id="IPR050639">
    <property type="entry name" value="SSR_resolvase"/>
</dbReference>
<keyword evidence="17" id="KW-0614">Plasmid</keyword>
<dbReference type="EMBL" id="KX443396">
    <property type="protein sequence ID" value="ARX59521.1"/>
    <property type="molecule type" value="Genomic_DNA"/>
</dbReference>
<dbReference type="EMBL" id="KX443389">
    <property type="protein sequence ID" value="ARX59019.1"/>
    <property type="molecule type" value="Genomic_DNA"/>
</dbReference>
<dbReference type="FunFam" id="3.40.50.1390:FF:000001">
    <property type="entry name" value="DNA recombinase"/>
    <property type="match status" value="1"/>
</dbReference>
<dbReference type="EMBL" id="KX443395">
    <property type="protein sequence ID" value="ARX59397.1"/>
    <property type="molecule type" value="Genomic_DNA"/>
</dbReference>
<dbReference type="InterPro" id="IPR001387">
    <property type="entry name" value="Cro/C1-type_HTH"/>
</dbReference>
<name>A0A1Z1UXQ8_RHOHA</name>
<evidence type="ECO:0000256" key="5">
    <source>
        <dbReference type="PIRSR" id="PIRSR606118-50"/>
    </source>
</evidence>
<dbReference type="InterPro" id="IPR036162">
    <property type="entry name" value="Resolvase-like_N_sf"/>
</dbReference>
<dbReference type="EMBL" id="KX443405">
    <property type="protein sequence ID" value="ARX60434.1"/>
    <property type="molecule type" value="Genomic_DNA"/>
</dbReference>
<dbReference type="EMBL" id="KX443392">
    <property type="protein sequence ID" value="ARX59151.1"/>
    <property type="molecule type" value="Genomic_DNA"/>
</dbReference>
<dbReference type="SMART" id="SM00857">
    <property type="entry name" value="Resolvase"/>
    <property type="match status" value="1"/>
</dbReference>
<dbReference type="PROSITE" id="PS00398">
    <property type="entry name" value="RECOMBINASES_2"/>
    <property type="match status" value="1"/>
</dbReference>
<evidence type="ECO:0000313" key="18">
    <source>
        <dbReference type="EMBL" id="ARX60434.1"/>
    </source>
</evidence>
<dbReference type="Pfam" id="PF00239">
    <property type="entry name" value="Resolvase"/>
    <property type="match status" value="1"/>
</dbReference>
<gene>
    <name evidence="15" type="ORF">pVAPA1271_invA</name>
    <name evidence="11" type="ORF">pVAPA1340_invA</name>
    <name evidence="9" type="ORF">pVAPA1357_invA</name>
    <name evidence="10" type="ORF">pVAPA1422_invA</name>
    <name evidence="12" type="ORF">pVAPA1637_invA</name>
    <name evidence="13" type="ORF">pVAPA1643_invA</name>
    <name evidence="18" type="ORF">pVAPA2279_invA</name>
    <name evidence="14" type="ORF">pVAPA2282_invA</name>
    <name evidence="16" type="ORF">pVAPA2285_invA</name>
    <name evidence="17" type="ORF">pVAPA2288_invA</name>
</gene>
<evidence type="ECO:0000313" key="17">
    <source>
        <dbReference type="EMBL" id="ARX60282.1"/>
    </source>
</evidence>
<dbReference type="Gene3D" id="3.40.50.1390">
    <property type="entry name" value="Resolvase, N-terminal catalytic domain"/>
    <property type="match status" value="1"/>
</dbReference>
<geneLocation type="plasmid" evidence="11">
    <name>pVAPA1340</name>
</geneLocation>
<feature type="domain" description="Resolvase/invertase-type recombinase catalytic" evidence="8">
    <location>
        <begin position="9"/>
        <end position="142"/>
    </location>
</feature>
<keyword evidence="3" id="KW-0238">DNA-binding</keyword>
<dbReference type="SUPFAM" id="SSF53041">
    <property type="entry name" value="Resolvase-like"/>
    <property type="match status" value="1"/>
</dbReference>
<proteinExistence type="inferred from homology"/>
<geneLocation type="plasmid" evidence="17">
    <name>pVAPA2288</name>
</geneLocation>
<evidence type="ECO:0000313" key="15">
    <source>
        <dbReference type="EMBL" id="ARX59521.1"/>
    </source>
</evidence>